<feature type="compositionally biased region" description="Basic and acidic residues" evidence="1">
    <location>
        <begin position="1067"/>
        <end position="1079"/>
    </location>
</feature>
<dbReference type="InterPro" id="IPR057058">
    <property type="entry name" value="LTI65_LTI78_NYQTKV"/>
</dbReference>
<dbReference type="Proteomes" id="UP000188354">
    <property type="component" value="Chromosome LG08"/>
</dbReference>
<feature type="compositionally biased region" description="Polar residues" evidence="1">
    <location>
        <begin position="309"/>
        <end position="335"/>
    </location>
</feature>
<feature type="region of interest" description="Disordered" evidence="1">
    <location>
        <begin position="825"/>
        <end position="856"/>
    </location>
</feature>
<reference evidence="5 6" key="1">
    <citation type="journal article" date="2017" name="Plant Biotechnol. J.">
        <title>A comprehensive draft genome sequence for lupin (Lupinus angustifolius), an emerging health food: insights into plant-microbe interactions and legume evolution.</title>
        <authorList>
            <person name="Hane J.K."/>
            <person name="Ming Y."/>
            <person name="Kamphuis L.G."/>
            <person name="Nelson M.N."/>
            <person name="Garg G."/>
            <person name="Atkins C.A."/>
            <person name="Bayer P.E."/>
            <person name="Bravo A."/>
            <person name="Bringans S."/>
            <person name="Cannon S."/>
            <person name="Edwards D."/>
            <person name="Foley R."/>
            <person name="Gao L.L."/>
            <person name="Harrison M.J."/>
            <person name="Huang W."/>
            <person name="Hurgobin B."/>
            <person name="Li S."/>
            <person name="Liu C.W."/>
            <person name="McGrath A."/>
            <person name="Morahan G."/>
            <person name="Murray J."/>
            <person name="Weller J."/>
            <person name="Jian J."/>
            <person name="Singh K.B."/>
        </authorList>
    </citation>
    <scope>NUCLEOTIDE SEQUENCE</scope>
    <source>
        <strain evidence="6">cv. Tanjil</strain>
        <tissue evidence="5">Whole plant</tissue>
    </source>
</reference>
<feature type="compositionally biased region" description="Basic residues" evidence="1">
    <location>
        <begin position="39"/>
        <end position="51"/>
    </location>
</feature>
<dbReference type="EMBL" id="CM007368">
    <property type="protein sequence ID" value="OIW06338.1"/>
    <property type="molecule type" value="Genomic_DNA"/>
</dbReference>
<feature type="region of interest" description="Disordered" evidence="1">
    <location>
        <begin position="1"/>
        <end position="131"/>
    </location>
</feature>
<dbReference type="Pfam" id="PF23399">
    <property type="entry name" value="LTI65_PGEED"/>
    <property type="match status" value="2"/>
</dbReference>
<dbReference type="STRING" id="3871.A0A4P1RAA3"/>
<feature type="compositionally biased region" description="Basic and acidic residues" evidence="1">
    <location>
        <begin position="765"/>
        <end position="777"/>
    </location>
</feature>
<accession>A0A4P1RAA3</accession>
<dbReference type="InterPro" id="IPR056605">
    <property type="entry name" value="LTI65_LTI78_N"/>
</dbReference>
<dbReference type="InterPro" id="IPR037491">
    <property type="entry name" value="LTI78/LTI65"/>
</dbReference>
<feature type="domain" description="LTI65/LTI78 N-terminal" evidence="4">
    <location>
        <begin position="32"/>
        <end position="110"/>
    </location>
</feature>
<organism evidence="5 6">
    <name type="scientific">Lupinus angustifolius</name>
    <name type="common">Narrow-leaved blue lupine</name>
    <dbReference type="NCBI Taxonomy" id="3871"/>
    <lineage>
        <taxon>Eukaryota</taxon>
        <taxon>Viridiplantae</taxon>
        <taxon>Streptophyta</taxon>
        <taxon>Embryophyta</taxon>
        <taxon>Tracheophyta</taxon>
        <taxon>Spermatophyta</taxon>
        <taxon>Magnoliopsida</taxon>
        <taxon>eudicotyledons</taxon>
        <taxon>Gunneridae</taxon>
        <taxon>Pentapetalae</taxon>
        <taxon>rosids</taxon>
        <taxon>fabids</taxon>
        <taxon>Fabales</taxon>
        <taxon>Fabaceae</taxon>
        <taxon>Papilionoideae</taxon>
        <taxon>50 kb inversion clade</taxon>
        <taxon>genistoids sensu lato</taxon>
        <taxon>core genistoids</taxon>
        <taxon>Genisteae</taxon>
        <taxon>Lupinus</taxon>
    </lineage>
</organism>
<evidence type="ECO:0000313" key="5">
    <source>
        <dbReference type="EMBL" id="OIW06338.1"/>
    </source>
</evidence>
<dbReference type="Pfam" id="PF23402">
    <property type="entry name" value="LTI65_LTI78_NYQTKV"/>
    <property type="match status" value="1"/>
</dbReference>
<feature type="compositionally biased region" description="Basic and acidic residues" evidence="1">
    <location>
        <begin position="842"/>
        <end position="854"/>
    </location>
</feature>
<feature type="compositionally biased region" description="Basic and acidic residues" evidence="1">
    <location>
        <begin position="786"/>
        <end position="799"/>
    </location>
</feature>
<evidence type="ECO:0000256" key="1">
    <source>
        <dbReference type="SAM" id="MobiDB-lite"/>
    </source>
</evidence>
<dbReference type="GO" id="GO:0006950">
    <property type="term" value="P:response to stress"/>
    <property type="evidence" value="ECO:0007669"/>
    <property type="project" value="TreeGrafter"/>
</dbReference>
<feature type="region of interest" description="Disordered" evidence="1">
    <location>
        <begin position="518"/>
        <end position="553"/>
    </location>
</feature>
<feature type="region of interest" description="Disordered" evidence="1">
    <location>
        <begin position="585"/>
        <end position="608"/>
    </location>
</feature>
<feature type="compositionally biased region" description="Basic and acidic residues" evidence="1">
    <location>
        <begin position="1"/>
        <end position="18"/>
    </location>
</feature>
<feature type="domain" description="LTI65/LTI78 PGEED repeat" evidence="2">
    <location>
        <begin position="1016"/>
        <end position="1046"/>
    </location>
</feature>
<evidence type="ECO:0000259" key="2">
    <source>
        <dbReference type="Pfam" id="PF23399"/>
    </source>
</evidence>
<feature type="compositionally biased region" description="Basic and acidic residues" evidence="1">
    <location>
        <begin position="535"/>
        <end position="552"/>
    </location>
</feature>
<dbReference type="PANTHER" id="PTHR33836">
    <property type="entry name" value="LOW-TEMPERATURE-INDUCED 65 KDA PROTEIN-RELATED"/>
    <property type="match status" value="1"/>
</dbReference>
<feature type="region of interest" description="Disordered" evidence="1">
    <location>
        <begin position="765"/>
        <end position="799"/>
    </location>
</feature>
<feature type="compositionally biased region" description="Acidic residues" evidence="1">
    <location>
        <begin position="80"/>
        <end position="92"/>
    </location>
</feature>
<feature type="region of interest" description="Disordered" evidence="1">
    <location>
        <begin position="1127"/>
        <end position="1170"/>
    </location>
</feature>
<feature type="compositionally biased region" description="Polar residues" evidence="1">
    <location>
        <begin position="414"/>
        <end position="435"/>
    </location>
</feature>
<evidence type="ECO:0000313" key="6">
    <source>
        <dbReference type="Proteomes" id="UP000188354"/>
    </source>
</evidence>
<feature type="region of interest" description="Disordered" evidence="1">
    <location>
        <begin position="307"/>
        <end position="484"/>
    </location>
</feature>
<dbReference type="Pfam" id="PF07918">
    <property type="entry name" value="CAP160"/>
    <property type="match status" value="4"/>
</dbReference>
<feature type="domain" description="LTI65/LTI78 NYQTKV repeat" evidence="3">
    <location>
        <begin position="174"/>
        <end position="234"/>
    </location>
</feature>
<dbReference type="Gramene" id="OIW06338">
    <property type="protein sequence ID" value="OIW06338"/>
    <property type="gene ID" value="TanjilG_14983"/>
</dbReference>
<feature type="compositionally biased region" description="Basic and acidic residues" evidence="1">
    <location>
        <begin position="52"/>
        <end position="79"/>
    </location>
</feature>
<evidence type="ECO:0000259" key="4">
    <source>
        <dbReference type="Pfam" id="PF23403"/>
    </source>
</evidence>
<feature type="compositionally biased region" description="Polar residues" evidence="1">
    <location>
        <begin position="903"/>
        <end position="913"/>
    </location>
</feature>
<evidence type="ECO:0008006" key="7">
    <source>
        <dbReference type="Google" id="ProtNLM"/>
    </source>
</evidence>
<feature type="compositionally biased region" description="Polar residues" evidence="1">
    <location>
        <begin position="470"/>
        <end position="482"/>
    </location>
</feature>
<evidence type="ECO:0000259" key="3">
    <source>
        <dbReference type="Pfam" id="PF23402"/>
    </source>
</evidence>
<dbReference type="Pfam" id="PF23403">
    <property type="entry name" value="LTI65_LTI78_N"/>
    <property type="match status" value="1"/>
</dbReference>
<dbReference type="InterPro" id="IPR012418">
    <property type="entry name" value="CAP160"/>
</dbReference>
<feature type="region of interest" description="Disordered" evidence="1">
    <location>
        <begin position="632"/>
        <end position="667"/>
    </location>
</feature>
<feature type="compositionally biased region" description="Basic and acidic residues" evidence="1">
    <location>
        <begin position="1088"/>
        <end position="1101"/>
    </location>
</feature>
<dbReference type="PANTHER" id="PTHR33836:SF1">
    <property type="entry name" value="LOW-TEMPERATURE-INDUCED 65 KDA PROTEIN-RELATED"/>
    <property type="match status" value="1"/>
</dbReference>
<protein>
    <recommendedName>
        <fullName evidence="7">Low-temperature-induced 65 kDa protein</fullName>
    </recommendedName>
</protein>
<name>A0A4P1RAA3_LUPAN</name>
<dbReference type="GO" id="GO:0009737">
    <property type="term" value="P:response to abscisic acid"/>
    <property type="evidence" value="ECO:0007669"/>
    <property type="project" value="InterPro"/>
</dbReference>
<dbReference type="AlphaFoldDB" id="A0A4P1RAA3"/>
<feature type="region of interest" description="Disordered" evidence="1">
    <location>
        <begin position="872"/>
        <end position="913"/>
    </location>
</feature>
<feature type="compositionally biased region" description="Polar residues" evidence="1">
    <location>
        <begin position="449"/>
        <end position="460"/>
    </location>
</feature>
<feature type="compositionally biased region" description="Basic and acidic residues" evidence="1">
    <location>
        <begin position="25"/>
        <end position="38"/>
    </location>
</feature>
<sequence length="1170" mass="129122">MDSRATQSHAHEYDEKYHHNQQVSHGEEDHHHDHEKKSVLKKVKAKAKKIKDKVTKHGHHDHEHGHDQYHYEDQHIPDDHDLDEEDDDDEEMVHDPEVHGAPIYDSATVKGGTPGQAQNLGRHGPNFGGSTVLAEPPHHNPRVIVVSPTTGIGQSRVNDPARTFVGDDMRVHDKVNLVRPMGLEEDPHAPRSTPVSHDPANYQTKVTDPTRAGGAEVDITPIQSSLAHMALHNEPKPNLEPKILPTIAETQHTLINESHHHFVPELSTATKTQYPSAQTHDHNMPQLSSEIKTQYPRSHDQLMPDLHISNKTHYPSTTTHDQNLPGLSSATQSHYPSALSHDEFMPDLHGSTKSHYPSAISHDQNLPGLSSATKTHYPSAGSHDQFKPDLHGSTRSHYPSAVSHDQNMPDLLSANKTHYPSISHDQNLPQLSSGAKTHYPSAGSHDSGLFSTEPKNQYSSAKGHHDQDLSHMSSATKTQYPSVGSHDQFVPDWPTQTKPHYHSSENQAQFMTEPIPLSTNTYSQTPEPTTTRFQEQPHYESMEKPSNERSYTDKISSATSAIADKAVTAKNAVADKLGYGEKDYDKETRFHEDNRTGEKAPNQSSYTEKISSATSAIADKAVSAKNTVASKLGYGEKGDNADNKVTTSTTKHVEEKRDNADNSTTNTASEYGKNIALSLTEKLAPVYGKVAGVGSAVKSKLPGTEKESVGVEQDRGVSVKDYLVDKLRPSEEDKALSEVITESLHKKEEEPREVRDVKNVISDAVHKREEEKPEIRERHRPLGKVTESEEVKMRLGTDEKAERRYEDIYVNSPGTGVVDKLKNVVGSWFGGNPEENQSSQEKSMEKPSNERSYTDKISSATSAIADKAVTAKNAVADKLGYGEKDYDKETRFHEDNRTGEKAPNQSSYTEKISSATSAIADKAVSAKNTVASKLGYGEKGDNADNKVTTSTTKHVEEKRDNADNSTTNTASEYGKNIALSLTEKLAPVYGKVAGVGSAVKSKLPGTEKESVGVEQDRGVSVKDYLVDKLRPSEEDKALSEVITESLHKKEEEPREVRDVKNVISDAVHKREEEKPEIRERHRPLGKVTESEEVKMRLGTDEKAERRYEDIYVNSPGTGVVDKLKNVVGSWFGGNPEENQSSQVAGGEDLSKKSGSGVEHVGARRLQDSSH</sequence>
<feature type="compositionally biased region" description="Basic and acidic residues" evidence="1">
    <location>
        <begin position="880"/>
        <end position="900"/>
    </location>
</feature>
<feature type="compositionally biased region" description="Basic and acidic residues" evidence="1">
    <location>
        <begin position="953"/>
        <end position="962"/>
    </location>
</feature>
<feature type="domain" description="LTI65/LTI78 PGEED repeat" evidence="2">
    <location>
        <begin position="714"/>
        <end position="744"/>
    </location>
</feature>
<feature type="compositionally biased region" description="Polar residues" evidence="1">
    <location>
        <begin position="351"/>
        <end position="376"/>
    </location>
</feature>
<feature type="region of interest" description="Disordered" evidence="1">
    <location>
        <begin position="183"/>
        <end position="213"/>
    </location>
</feature>
<feature type="region of interest" description="Disordered" evidence="1">
    <location>
        <begin position="934"/>
        <end position="970"/>
    </location>
</feature>
<proteinExistence type="predicted"/>
<feature type="compositionally biased region" description="Polar residues" evidence="1">
    <location>
        <begin position="518"/>
        <end position="534"/>
    </location>
</feature>
<feature type="compositionally biased region" description="Basic and acidic residues" evidence="1">
    <location>
        <begin position="651"/>
        <end position="660"/>
    </location>
</feature>
<dbReference type="InterPro" id="IPR057059">
    <property type="entry name" value="LTI65/LTI78_PGEED"/>
</dbReference>
<feature type="compositionally biased region" description="Basic and acidic residues" evidence="1">
    <location>
        <begin position="1160"/>
        <end position="1170"/>
    </location>
</feature>
<gene>
    <name evidence="5" type="ORF">TanjilG_14983</name>
</gene>
<feature type="compositionally biased region" description="Basic and acidic residues" evidence="1">
    <location>
        <begin position="585"/>
        <end position="598"/>
    </location>
</feature>
<keyword evidence="6" id="KW-1185">Reference proteome</keyword>
<feature type="region of interest" description="Disordered" evidence="1">
    <location>
        <begin position="1067"/>
        <end position="1101"/>
    </location>
</feature>